<evidence type="ECO:0000256" key="3">
    <source>
        <dbReference type="ARBA" id="ARBA00023027"/>
    </source>
</evidence>
<dbReference type="Gene3D" id="3.40.50.10140">
    <property type="entry name" value="Toll/interleukin-1 receptor homology (TIR) domain"/>
    <property type="match status" value="1"/>
</dbReference>
<dbReference type="STRING" id="8010.ENSELUP00000022302"/>
<dbReference type="Proteomes" id="UP000265140">
    <property type="component" value="Chromosome 19"/>
</dbReference>
<evidence type="ECO:0000259" key="10">
    <source>
        <dbReference type="PROSITE" id="PS50835"/>
    </source>
</evidence>
<dbReference type="Ensembl" id="ENSELUT00000033211.3">
    <property type="protein sequence ID" value="ENSELUP00000022302.1"/>
    <property type="gene ID" value="ENSELUG00000021261.3"/>
</dbReference>
<feature type="domain" description="Ig-like" evidence="10">
    <location>
        <begin position="119"/>
        <end position="223"/>
    </location>
</feature>
<feature type="domain" description="Ig-like" evidence="10">
    <location>
        <begin position="39"/>
        <end position="109"/>
    </location>
</feature>
<evidence type="ECO:0000256" key="5">
    <source>
        <dbReference type="ARBA" id="ARBA00023180"/>
    </source>
</evidence>
<dbReference type="SUPFAM" id="SSF52200">
    <property type="entry name" value="Toll/Interleukin receptor TIR domain"/>
    <property type="match status" value="1"/>
</dbReference>
<dbReference type="PANTHER" id="PTHR11890">
    <property type="entry name" value="INTERLEUKIN-1 RECEPTOR FAMILY MEMBER"/>
    <property type="match status" value="1"/>
</dbReference>
<dbReference type="InterPro" id="IPR003599">
    <property type="entry name" value="Ig_sub"/>
</dbReference>
<gene>
    <name evidence="11" type="primary">SIGIRR</name>
</gene>
<feature type="compositionally biased region" description="Pro residues" evidence="7">
    <location>
        <begin position="484"/>
        <end position="495"/>
    </location>
</feature>
<dbReference type="PROSITE" id="PS50104">
    <property type="entry name" value="TIR"/>
    <property type="match status" value="1"/>
</dbReference>
<dbReference type="InterPro" id="IPR036179">
    <property type="entry name" value="Ig-like_dom_sf"/>
</dbReference>
<dbReference type="FunCoup" id="A0A3P8Z271">
    <property type="interactions" value="799"/>
</dbReference>
<sequence length="526" mass="58896">MNSKGVFIFACTLCFRISVCAGDQSCVDKHRFEEQVFHKGEEGPYRLNCPLDTAQLQSKPQVSWLKDCSSPSEAGPYLDFLSLDPDIQGNYTCTINKDNLTSSFTVQLTIKESLCRQAPQFQRPDGGQSEVWETLGSSVSLNCTALLSWDPADPECGRTSTFLWSKDGTSLNLSLYVQNSSAWISSPSQRVVSSVLQVQLGEPADFGLYSCEVRNISTYYSLHNTTHPSHTAAVIGAISLLLVLTTAAIVYSRCTLNMKLWYRNSYGDYEGNDGKLHDAYISYVNNEYDRKFVHFILKPHLENKSGHKLHLNDCDILPGAEPSAELLMNVSRCRRLIVVMSHAYLEQDWCCNNFRQGLLHLLELSQMPVIVITLEGQVKHMRPDVVHQLREQQHRLTLLTWSGSHSIPPSSAFWKRLSLAMPRGVLLHRLSGGDPQTLLQDDEDPILTLNPDYLDCRPDPDPAGDLGVRVPRYKALTSKAPVLPVFPSPPPPLTEPKPSDIDVSDLGSRNYGPRNDFYCLVSEEDM</sequence>
<feature type="chain" id="PRO_5017974866" evidence="8">
    <location>
        <begin position="23"/>
        <end position="526"/>
    </location>
</feature>
<keyword evidence="4" id="KW-1015">Disulfide bond</keyword>
<keyword evidence="8" id="KW-0732">Signal</keyword>
<dbReference type="GO" id="GO:0007165">
    <property type="term" value="P:signal transduction"/>
    <property type="evidence" value="ECO:0007669"/>
    <property type="project" value="InterPro"/>
</dbReference>
<keyword evidence="6" id="KW-0393">Immunoglobulin domain</keyword>
<dbReference type="SMART" id="SM00255">
    <property type="entry name" value="TIR"/>
    <property type="match status" value="1"/>
</dbReference>
<evidence type="ECO:0000256" key="1">
    <source>
        <dbReference type="ARBA" id="ARBA00009752"/>
    </source>
</evidence>
<reference evidence="11" key="4">
    <citation type="submission" date="2025-09" db="UniProtKB">
        <authorList>
            <consortium name="Ensembl"/>
        </authorList>
    </citation>
    <scope>IDENTIFICATION</scope>
</reference>
<proteinExistence type="inferred from homology"/>
<dbReference type="SUPFAM" id="SSF48726">
    <property type="entry name" value="Immunoglobulin"/>
    <property type="match status" value="2"/>
</dbReference>
<dbReference type="Gene3D" id="2.60.40.10">
    <property type="entry name" value="Immunoglobulins"/>
    <property type="match status" value="2"/>
</dbReference>
<dbReference type="Bgee" id="ENSELUG00000021261">
    <property type="expression patterns" value="Expressed in stomach and 11 other cell types or tissues"/>
</dbReference>
<dbReference type="GO" id="GO:0016787">
    <property type="term" value="F:hydrolase activity"/>
    <property type="evidence" value="ECO:0007669"/>
    <property type="project" value="UniProtKB-KW"/>
</dbReference>
<name>A0A3P8Z271_ESOLU</name>
<dbReference type="InterPro" id="IPR007110">
    <property type="entry name" value="Ig-like_dom"/>
</dbReference>
<evidence type="ECO:0000256" key="7">
    <source>
        <dbReference type="SAM" id="MobiDB-lite"/>
    </source>
</evidence>
<dbReference type="PANTHER" id="PTHR11890:SF19">
    <property type="entry name" value="SINGLE IG IL-1-RELATED RECEPTOR"/>
    <property type="match status" value="1"/>
</dbReference>
<dbReference type="OMA" id="WCTNNFR"/>
<keyword evidence="2" id="KW-0378">Hydrolase</keyword>
<reference evidence="11" key="3">
    <citation type="submission" date="2025-08" db="UniProtKB">
        <authorList>
            <consortium name="Ensembl"/>
        </authorList>
    </citation>
    <scope>IDENTIFICATION</scope>
</reference>
<keyword evidence="5" id="KW-0325">Glycoprotein</keyword>
<dbReference type="GeneTree" id="ENSGT01090000259985"/>
<evidence type="ECO:0000313" key="12">
    <source>
        <dbReference type="Proteomes" id="UP000265140"/>
    </source>
</evidence>
<evidence type="ECO:0000256" key="2">
    <source>
        <dbReference type="ARBA" id="ARBA00022801"/>
    </source>
</evidence>
<dbReference type="SMART" id="SM00409">
    <property type="entry name" value="IG"/>
    <property type="match status" value="2"/>
</dbReference>
<accession>A0A3P8Z271</accession>
<comment type="similarity">
    <text evidence="1">Belongs to the interleukin-1 receptor family.</text>
</comment>
<dbReference type="InterPro" id="IPR000157">
    <property type="entry name" value="TIR_dom"/>
</dbReference>
<keyword evidence="3" id="KW-0520">NAD</keyword>
<feature type="region of interest" description="Disordered" evidence="7">
    <location>
        <begin position="484"/>
        <end position="507"/>
    </location>
</feature>
<evidence type="ECO:0000256" key="8">
    <source>
        <dbReference type="SAM" id="SignalP"/>
    </source>
</evidence>
<dbReference type="InterPro" id="IPR013783">
    <property type="entry name" value="Ig-like_fold"/>
</dbReference>
<dbReference type="PRINTS" id="PR01537">
    <property type="entry name" value="INTRLKN1R1F"/>
</dbReference>
<reference evidence="12" key="1">
    <citation type="journal article" date="2014" name="PLoS ONE">
        <title>The genome and linkage map of the northern pike (Esox lucius): conserved synteny revealed between the salmonid sister group and the Neoteleostei.</title>
        <authorList>
            <person name="Rondeau E.B."/>
            <person name="Minkley D.R."/>
            <person name="Leong J.S."/>
            <person name="Messmer A.M."/>
            <person name="Jantzen J.R."/>
            <person name="von Schalburg K.R."/>
            <person name="Lemon C."/>
            <person name="Bird N.H."/>
            <person name="Koop B.F."/>
        </authorList>
    </citation>
    <scope>NUCLEOTIDE SEQUENCE</scope>
</reference>
<feature type="signal peptide" evidence="8">
    <location>
        <begin position="1"/>
        <end position="22"/>
    </location>
</feature>
<organism evidence="11 12">
    <name type="scientific">Esox lucius</name>
    <name type="common">Northern pike</name>
    <dbReference type="NCBI Taxonomy" id="8010"/>
    <lineage>
        <taxon>Eukaryota</taxon>
        <taxon>Metazoa</taxon>
        <taxon>Chordata</taxon>
        <taxon>Craniata</taxon>
        <taxon>Vertebrata</taxon>
        <taxon>Euteleostomi</taxon>
        <taxon>Actinopterygii</taxon>
        <taxon>Neopterygii</taxon>
        <taxon>Teleostei</taxon>
        <taxon>Protacanthopterygii</taxon>
        <taxon>Esociformes</taxon>
        <taxon>Esocidae</taxon>
        <taxon>Esox</taxon>
    </lineage>
</organism>
<evidence type="ECO:0000256" key="4">
    <source>
        <dbReference type="ARBA" id="ARBA00023157"/>
    </source>
</evidence>
<dbReference type="PROSITE" id="PS50835">
    <property type="entry name" value="IG_LIKE"/>
    <property type="match status" value="2"/>
</dbReference>
<dbReference type="InterPro" id="IPR035897">
    <property type="entry name" value="Toll_tir_struct_dom_sf"/>
</dbReference>
<dbReference type="InterPro" id="IPR015621">
    <property type="entry name" value="IL-1_rcpt_fam"/>
</dbReference>
<protein>
    <submittedName>
        <fullName evidence="11">Uncharacterized protein</fullName>
    </submittedName>
</protein>
<dbReference type="AlphaFoldDB" id="A0A3P8Z271"/>
<evidence type="ECO:0000313" key="11">
    <source>
        <dbReference type="Ensembl" id="ENSELUP00000022302.1"/>
    </source>
</evidence>
<dbReference type="Pfam" id="PF01582">
    <property type="entry name" value="TIR"/>
    <property type="match status" value="1"/>
</dbReference>
<keyword evidence="12" id="KW-1185">Reference proteome</keyword>
<reference evidence="11" key="2">
    <citation type="submission" date="2020-02" db="EMBL/GenBank/DDBJ databases">
        <title>Esox lucius (northern pike) genome, fEsoLuc1, primary haplotype.</title>
        <authorList>
            <person name="Myers G."/>
            <person name="Karagic N."/>
            <person name="Meyer A."/>
            <person name="Pippel M."/>
            <person name="Reichard M."/>
            <person name="Winkler S."/>
            <person name="Tracey A."/>
            <person name="Sims Y."/>
            <person name="Howe K."/>
            <person name="Rhie A."/>
            <person name="Formenti G."/>
            <person name="Durbin R."/>
            <person name="Fedrigo O."/>
            <person name="Jarvis E.D."/>
        </authorList>
    </citation>
    <scope>NUCLEOTIDE SEQUENCE [LARGE SCALE GENOMIC DNA]</scope>
</reference>
<feature type="domain" description="TIR" evidence="9">
    <location>
        <begin position="275"/>
        <end position="421"/>
    </location>
</feature>
<evidence type="ECO:0000256" key="6">
    <source>
        <dbReference type="ARBA" id="ARBA00023319"/>
    </source>
</evidence>
<evidence type="ECO:0000259" key="9">
    <source>
        <dbReference type="PROSITE" id="PS50104"/>
    </source>
</evidence>
<dbReference type="InParanoid" id="A0A3P8Z271"/>